<dbReference type="Pfam" id="PF19677">
    <property type="entry name" value="DUF6179"/>
    <property type="match status" value="1"/>
</dbReference>
<organism evidence="1 2">
    <name type="scientific">Candidatus Colimorpha enterica</name>
    <dbReference type="NCBI Taxonomy" id="3083063"/>
    <lineage>
        <taxon>Bacteria</taxon>
        <taxon>Pseudomonadati</taxon>
        <taxon>Bacteroidota</taxon>
        <taxon>Bacteroidia</taxon>
        <taxon>Bacteroidales</taxon>
        <taxon>Candidatus Colimorpha</taxon>
    </lineage>
</organism>
<evidence type="ECO:0000313" key="1">
    <source>
        <dbReference type="EMBL" id="MCI5755371.1"/>
    </source>
</evidence>
<proteinExistence type="predicted"/>
<dbReference type="Proteomes" id="UP001139365">
    <property type="component" value="Unassembled WGS sequence"/>
</dbReference>
<evidence type="ECO:0000313" key="2">
    <source>
        <dbReference type="Proteomes" id="UP001139365"/>
    </source>
</evidence>
<gene>
    <name evidence="1" type="ORF">MR241_03650</name>
</gene>
<name>A0AAE3JZM1_9BACT</name>
<reference evidence="1 2" key="1">
    <citation type="submission" date="2022-03" db="EMBL/GenBank/DDBJ databases">
        <title>Metagenome-assembled genomes from swine fecal metagenomes.</title>
        <authorList>
            <person name="Holman D.B."/>
            <person name="Kommadath A."/>
        </authorList>
    </citation>
    <scope>NUCLEOTIDE SEQUENCE [LARGE SCALE GENOMIC DNA]</scope>
    <source>
        <strain evidence="1">SUG147</strain>
    </source>
</reference>
<dbReference type="EMBL" id="JALEMU010000058">
    <property type="protein sequence ID" value="MCI5755371.1"/>
    <property type="molecule type" value="Genomic_DNA"/>
</dbReference>
<comment type="caution">
    <text evidence="1">The sequence shown here is derived from an EMBL/GenBank/DDBJ whole genome shotgun (WGS) entry which is preliminary data.</text>
</comment>
<protein>
    <submittedName>
        <fullName evidence="1">DUF6179 domain-containing protein</fullName>
    </submittedName>
</protein>
<dbReference type="AlphaFoldDB" id="A0AAE3JZM1"/>
<accession>A0AAE3JZM1</accession>
<dbReference type="InterPro" id="IPR045751">
    <property type="entry name" value="DUF6179"/>
</dbReference>
<sequence length="324" mass="35352">MNKPERTGPVNEALLDGENYFVSLFTEALSHGLMSQAEADSLRAGFFTLLGKKTLDFTDGKSSSVRTEQAEALMSSVFYTASLALKSCPSVYDAIDMMKTRCAEEIYSAGRKRLETKLKTAKLYRSLVLKTMLKCDNRTYKATLDDGIKGFFRLYDPEFGADRTVITADYPLFIPVTGLCGIEFICKYLESAYYENLFCSLFTQDGIKNVLKAVCSDPAEDVFSIFGSVLTAALNCALSGGDPVTLRVTKAGADYLAAKTAPLGVYDMRRLYSSAAEKLLSVAEVKNTAETAYVISAAGTIGAEVHRALSLNAADRVFFATCRD</sequence>